<feature type="compositionally biased region" description="Polar residues" evidence="1">
    <location>
        <begin position="1024"/>
        <end position="1040"/>
    </location>
</feature>
<evidence type="ECO:0000313" key="4">
    <source>
        <dbReference type="Proteomes" id="UP000799750"/>
    </source>
</evidence>
<feature type="region of interest" description="Disordered" evidence="1">
    <location>
        <begin position="410"/>
        <end position="439"/>
    </location>
</feature>
<gene>
    <name evidence="3" type="ORF">BU16DRAFT_585193</name>
</gene>
<dbReference type="Gene3D" id="4.10.1000.40">
    <property type="match status" value="1"/>
</dbReference>
<feature type="compositionally biased region" description="Polar residues" evidence="1">
    <location>
        <begin position="922"/>
        <end position="948"/>
    </location>
</feature>
<feature type="transmembrane region" description="Helical" evidence="2">
    <location>
        <begin position="156"/>
        <end position="175"/>
    </location>
</feature>
<feature type="compositionally biased region" description="Polar residues" evidence="1">
    <location>
        <begin position="1212"/>
        <end position="1228"/>
    </location>
</feature>
<feature type="region of interest" description="Disordered" evidence="1">
    <location>
        <begin position="1202"/>
        <end position="1240"/>
    </location>
</feature>
<feature type="region of interest" description="Disordered" evidence="1">
    <location>
        <begin position="1022"/>
        <end position="1148"/>
    </location>
</feature>
<feature type="region of interest" description="Disordered" evidence="1">
    <location>
        <begin position="469"/>
        <end position="489"/>
    </location>
</feature>
<feature type="compositionally biased region" description="Polar residues" evidence="1">
    <location>
        <begin position="411"/>
        <end position="434"/>
    </location>
</feature>
<feature type="region of interest" description="Disordered" evidence="1">
    <location>
        <begin position="735"/>
        <end position="991"/>
    </location>
</feature>
<evidence type="ECO:0000313" key="3">
    <source>
        <dbReference type="EMBL" id="KAF2490829.1"/>
    </source>
</evidence>
<keyword evidence="2" id="KW-0812">Transmembrane</keyword>
<keyword evidence="2" id="KW-0472">Membrane</keyword>
<feature type="compositionally biased region" description="Basic and acidic residues" evidence="1">
    <location>
        <begin position="802"/>
        <end position="828"/>
    </location>
</feature>
<feature type="compositionally biased region" description="Acidic residues" evidence="1">
    <location>
        <begin position="219"/>
        <end position="233"/>
    </location>
</feature>
<keyword evidence="4" id="KW-1185">Reference proteome</keyword>
<keyword evidence="2" id="KW-1133">Transmembrane helix</keyword>
<protein>
    <submittedName>
        <fullName evidence="3">Uncharacterized protein</fullName>
    </submittedName>
</protein>
<accession>A0A6A6QFE3</accession>
<dbReference type="Proteomes" id="UP000799750">
    <property type="component" value="Unassembled WGS sequence"/>
</dbReference>
<name>A0A6A6QFE3_9PEZI</name>
<feature type="compositionally biased region" description="Polar residues" evidence="1">
    <location>
        <begin position="871"/>
        <end position="915"/>
    </location>
</feature>
<feature type="compositionally biased region" description="Acidic residues" evidence="1">
    <location>
        <begin position="759"/>
        <end position="777"/>
    </location>
</feature>
<evidence type="ECO:0000256" key="1">
    <source>
        <dbReference type="SAM" id="MobiDB-lite"/>
    </source>
</evidence>
<feature type="compositionally biased region" description="Basic and acidic residues" evidence="1">
    <location>
        <begin position="1125"/>
        <end position="1141"/>
    </location>
</feature>
<feature type="compositionally biased region" description="Low complexity" evidence="1">
    <location>
        <begin position="1392"/>
        <end position="1404"/>
    </location>
</feature>
<feature type="compositionally biased region" description="Pro residues" evidence="1">
    <location>
        <begin position="1427"/>
        <end position="1441"/>
    </location>
</feature>
<feature type="region of interest" description="Disordered" evidence="1">
    <location>
        <begin position="320"/>
        <end position="340"/>
    </location>
</feature>
<sequence length="1507" mass="163058">MPRFDMNTVAGIWGYYLYSPPNTLQAGKTISIGLIATTGFYHYAVKDLFSVGGQEKRTRGYVTQMEGLKNETLSMSDTVKAQIDFVTEQMRNYAEAKVDLSQPIQQQWQELKRNNYEMQKNFHQLQTDAVRNITLEMEGRWLATESRLATAWDTGFYVGIAMLVILAALVAAWFFQHNRVKEVGARLTWQILKLENKIENSRDSWTYRALRYIFRDPGEDDNGDGGDDDDDDPPPNHSATDLSLLRELRRLIYRRFDRRIHLRLQPAVDMADRFGDQLKGRIEVVEAGDKQTLADVNELKMNLAKETEARKALEDQVNALTRHTTARDRSSNGAGSKEGLTEDQATALFQKLLANAHTQKMPETDQATDYINREIEEARKVNEQTRASSIDSKDVDWPLTWLEMKAEAAALSSSGTSTPTSEKTAIASESSSNVKKSETTELEEVMERIVAVEKKASDTLKKADTAEKFAKNAGKKASDADKKAEDAEKKATDAQTKAYAALQNANAAKGSVAAVEKETATFVTRDEAKRSIAEAVSNLSAATATSTPNAGPSVSDAAMTETVKKIVVGMDLSSHNLIKWIVNNVNCIPGIHDFMLGTDAWKKSVDTIMATQDDLDAMRTSLKTDVEAKLEKERNSHSEAQKAVNIALASLNTAITNLQEFTVGVLGQVEGSEMIRKLRAQIDSCTSKEEAQEIARATIRESLGPLIKEAMGPTFDKFADALSVLNERLLSVEQALAASPSDEREEDEVDEEDKKDKKDEDEENDEDGADDEDDADGADNKIGDDGDHKDGEDGDGDGVDQTPKDEKDGAGEDHSKDATGKADSKIDKTPPPPPPPSHSGRRSQADDGGDDDDTPNDDKPDLPGAGAAGQVNKSSSGQSEALQSHAASETVNGQQTGMQTSANEKPSGSNPSTKVTLVAPPQGTSFFSEVKLSPTTSNLKPSAPSFTPGSPALGFGSPGSRSKPISTLGPGLSSPSFSPSFGQPPAPKILTADPFAHKSEFSNVPKPAFGAASPGLKPTFSAGIFSSSPGQQTRPGSQIANPFLPRNEISGIPKPLNEKPNPVKNIFGHLMKSVQSNKESSSDGKPRAPGDAILQPNEEAKSSIKTVESSDGKSEAPGDALSQSKRQDRNLPAKSEAESHKPVIVQHETIGEMHLTAKMKAAQDKIARARALEKAEDDNYKKQGGMGISKYSTTAKTATTAPKIQGGMGKSKYSTIPKMTTATPSTRDAPSISKDQSEDVNDFTPEELEKLLLHDQPKYYRLVAQKHDWLGEDIKKDLEMHGGISNRRKRIASFEGTITFPRANRHGYCTNGGECHLTSKGCPNRHCEDYCGVDSKGETISEAKHCQDLMCVKYHPGKPGIDGHLLRDAAQGRIAPQTAPPSTSQPASKLPSVGGSTSSGTDTTKPPLTWADEMNGVEAAKQSTTPTPGPATPPTPQPAAQPTPTGSSISRAFPAPDSRGYCTKGGECRVPQCPNYHSKRECKNGSSCKNSKCSFLHSHGHKYRKAG</sequence>
<dbReference type="EMBL" id="MU004196">
    <property type="protein sequence ID" value="KAF2490829.1"/>
    <property type="molecule type" value="Genomic_DNA"/>
</dbReference>
<feature type="region of interest" description="Disordered" evidence="1">
    <location>
        <begin position="1375"/>
        <end position="1456"/>
    </location>
</feature>
<feature type="compositionally biased region" description="Basic and acidic residues" evidence="1">
    <location>
        <begin position="778"/>
        <end position="791"/>
    </location>
</feature>
<organism evidence="3 4">
    <name type="scientific">Lophium mytilinum</name>
    <dbReference type="NCBI Taxonomy" id="390894"/>
    <lineage>
        <taxon>Eukaryota</taxon>
        <taxon>Fungi</taxon>
        <taxon>Dikarya</taxon>
        <taxon>Ascomycota</taxon>
        <taxon>Pezizomycotina</taxon>
        <taxon>Dothideomycetes</taxon>
        <taxon>Pleosporomycetidae</taxon>
        <taxon>Mytilinidiales</taxon>
        <taxon>Mytilinidiaceae</taxon>
        <taxon>Lophium</taxon>
    </lineage>
</organism>
<feature type="compositionally biased region" description="Low complexity" evidence="1">
    <location>
        <begin position="964"/>
        <end position="981"/>
    </location>
</feature>
<evidence type="ECO:0000256" key="2">
    <source>
        <dbReference type="SAM" id="Phobius"/>
    </source>
</evidence>
<reference evidence="3" key="1">
    <citation type="journal article" date="2020" name="Stud. Mycol.">
        <title>101 Dothideomycetes genomes: a test case for predicting lifestyles and emergence of pathogens.</title>
        <authorList>
            <person name="Haridas S."/>
            <person name="Albert R."/>
            <person name="Binder M."/>
            <person name="Bloem J."/>
            <person name="Labutti K."/>
            <person name="Salamov A."/>
            <person name="Andreopoulos B."/>
            <person name="Baker S."/>
            <person name="Barry K."/>
            <person name="Bills G."/>
            <person name="Bluhm B."/>
            <person name="Cannon C."/>
            <person name="Castanera R."/>
            <person name="Culley D."/>
            <person name="Daum C."/>
            <person name="Ezra D."/>
            <person name="Gonzalez J."/>
            <person name="Henrissat B."/>
            <person name="Kuo A."/>
            <person name="Liang C."/>
            <person name="Lipzen A."/>
            <person name="Lutzoni F."/>
            <person name="Magnuson J."/>
            <person name="Mondo S."/>
            <person name="Nolan M."/>
            <person name="Ohm R."/>
            <person name="Pangilinan J."/>
            <person name="Park H.-J."/>
            <person name="Ramirez L."/>
            <person name="Alfaro M."/>
            <person name="Sun H."/>
            <person name="Tritt A."/>
            <person name="Yoshinaga Y."/>
            <person name="Zwiers L.-H."/>
            <person name="Turgeon B."/>
            <person name="Goodwin S."/>
            <person name="Spatafora J."/>
            <person name="Crous P."/>
            <person name="Grigoriev I."/>
        </authorList>
    </citation>
    <scope>NUCLEOTIDE SEQUENCE</scope>
    <source>
        <strain evidence="3">CBS 269.34</strain>
    </source>
</reference>
<dbReference type="OrthoDB" id="10643739at2759"/>
<feature type="region of interest" description="Disordered" evidence="1">
    <location>
        <begin position="219"/>
        <end position="240"/>
    </location>
</feature>
<proteinExistence type="predicted"/>
<feature type="compositionally biased region" description="Basic and acidic residues" evidence="1">
    <location>
        <begin position="1098"/>
        <end position="1116"/>
    </location>
</feature>